<sequence length="204" mass="22460">MEEGGREHRRVIQPREQHEEDRSGVEERRSRTCSIRRVQRIASSNSRTSPSEPCHRRGNGARQGETQPNAKPDVGWAHARANQGRAGGAGGRQAAPPDRRSQNERAPQKQVRRHVQYRIYCYGRVRAKIPHSNPARNGRRRSDWHAICNWPSGTGSKTIPTNTTPAKASPSPQDASPVPTGNPDPRTTSPGAAGAADPRPRNQG</sequence>
<reference evidence="2" key="1">
    <citation type="journal article" date="2021" name="IMA Fungus">
        <title>Genomic characterization of three marine fungi, including Emericellopsis atlantica sp. nov. with signatures of a generalist lifestyle and marine biomass degradation.</title>
        <authorList>
            <person name="Hagestad O.C."/>
            <person name="Hou L."/>
            <person name="Andersen J.H."/>
            <person name="Hansen E.H."/>
            <person name="Altermark B."/>
            <person name="Li C."/>
            <person name="Kuhnert E."/>
            <person name="Cox R.J."/>
            <person name="Crous P.W."/>
            <person name="Spatafora J.W."/>
            <person name="Lail K."/>
            <person name="Amirebrahimi M."/>
            <person name="Lipzen A."/>
            <person name="Pangilinan J."/>
            <person name="Andreopoulos W."/>
            <person name="Hayes R.D."/>
            <person name="Ng V."/>
            <person name="Grigoriev I.V."/>
            <person name="Jackson S.A."/>
            <person name="Sutton T.D.S."/>
            <person name="Dobson A.D.W."/>
            <person name="Rama T."/>
        </authorList>
    </citation>
    <scope>NUCLEOTIDE SEQUENCE</scope>
    <source>
        <strain evidence="2">TRa018bII</strain>
    </source>
</reference>
<dbReference type="EMBL" id="MU251359">
    <property type="protein sequence ID" value="KAG9239379.1"/>
    <property type="molecule type" value="Genomic_DNA"/>
</dbReference>
<evidence type="ECO:0000256" key="1">
    <source>
        <dbReference type="SAM" id="MobiDB-lite"/>
    </source>
</evidence>
<proteinExistence type="predicted"/>
<organism evidence="2 3">
    <name type="scientific">Amylocarpus encephaloides</name>
    <dbReference type="NCBI Taxonomy" id="45428"/>
    <lineage>
        <taxon>Eukaryota</taxon>
        <taxon>Fungi</taxon>
        <taxon>Dikarya</taxon>
        <taxon>Ascomycota</taxon>
        <taxon>Pezizomycotina</taxon>
        <taxon>Leotiomycetes</taxon>
        <taxon>Helotiales</taxon>
        <taxon>Helotiales incertae sedis</taxon>
        <taxon>Amylocarpus</taxon>
    </lineage>
</organism>
<name>A0A9P7YT75_9HELO</name>
<protein>
    <submittedName>
        <fullName evidence="2">Uncharacterized protein</fullName>
    </submittedName>
</protein>
<feature type="compositionally biased region" description="Basic and acidic residues" evidence="1">
    <location>
        <begin position="97"/>
        <end position="107"/>
    </location>
</feature>
<feature type="region of interest" description="Disordered" evidence="1">
    <location>
        <begin position="1"/>
        <end position="114"/>
    </location>
</feature>
<gene>
    <name evidence="2" type="ORF">BJ875DRAFT_479499</name>
</gene>
<evidence type="ECO:0000313" key="3">
    <source>
        <dbReference type="Proteomes" id="UP000824998"/>
    </source>
</evidence>
<evidence type="ECO:0000313" key="2">
    <source>
        <dbReference type="EMBL" id="KAG9239379.1"/>
    </source>
</evidence>
<feature type="region of interest" description="Disordered" evidence="1">
    <location>
        <begin position="129"/>
        <end position="204"/>
    </location>
</feature>
<dbReference type="Proteomes" id="UP000824998">
    <property type="component" value="Unassembled WGS sequence"/>
</dbReference>
<feature type="compositionally biased region" description="Polar residues" evidence="1">
    <location>
        <begin position="41"/>
        <end position="51"/>
    </location>
</feature>
<dbReference type="AlphaFoldDB" id="A0A9P7YT75"/>
<keyword evidence="3" id="KW-1185">Reference proteome</keyword>
<feature type="compositionally biased region" description="Polar residues" evidence="1">
    <location>
        <begin position="151"/>
        <end position="174"/>
    </location>
</feature>
<feature type="compositionally biased region" description="Basic and acidic residues" evidence="1">
    <location>
        <begin position="13"/>
        <end position="30"/>
    </location>
</feature>
<accession>A0A9P7YT75</accession>
<comment type="caution">
    <text evidence="2">The sequence shown here is derived from an EMBL/GenBank/DDBJ whole genome shotgun (WGS) entry which is preliminary data.</text>
</comment>